<accession>A0A2G9I0C6</accession>
<keyword evidence="9" id="KW-0677">Repeat</keyword>
<dbReference type="EMBL" id="NKXS01000602">
    <property type="protein sequence ID" value="PIN23222.1"/>
    <property type="molecule type" value="Genomic_DNA"/>
</dbReference>
<dbReference type="GO" id="GO:0005739">
    <property type="term" value="C:mitochondrion"/>
    <property type="evidence" value="ECO:0007669"/>
    <property type="project" value="UniProtKB-SubCell"/>
</dbReference>
<keyword evidence="13" id="KW-0809">Transit peptide</keyword>
<dbReference type="GO" id="GO:0046872">
    <property type="term" value="F:metal ion binding"/>
    <property type="evidence" value="ECO:0007669"/>
    <property type="project" value="UniProtKB-KW"/>
</dbReference>
<keyword evidence="14" id="KW-0496">Mitochondrion</keyword>
<dbReference type="InterPro" id="IPR011990">
    <property type="entry name" value="TPR-like_helical_dom_sf"/>
</dbReference>
<evidence type="ECO:0000313" key="18">
    <source>
        <dbReference type="EMBL" id="PIN23222.1"/>
    </source>
</evidence>
<dbReference type="CDD" id="cd18671">
    <property type="entry name" value="PIN_PRORP-Zc3h12a-like"/>
    <property type="match status" value="1"/>
</dbReference>
<dbReference type="PANTHER" id="PTHR13547:SF1">
    <property type="entry name" value="MITOCHONDRIAL RIBONUCLEASE P CATALYTIC SUBUNIT"/>
    <property type="match status" value="1"/>
</dbReference>
<evidence type="ECO:0000256" key="5">
    <source>
        <dbReference type="ARBA" id="ARBA00012179"/>
    </source>
</evidence>
<comment type="cofactor">
    <cofactor evidence="2">
        <name>Mg(2+)</name>
        <dbReference type="ChEBI" id="CHEBI:18420"/>
    </cofactor>
</comment>
<protein>
    <recommendedName>
        <fullName evidence="5">ribonuclease P</fullName>
        <ecNumber evidence="5">3.1.26.5</ecNumber>
    </recommendedName>
</protein>
<evidence type="ECO:0000256" key="2">
    <source>
        <dbReference type="ARBA" id="ARBA00001946"/>
    </source>
</evidence>
<dbReference type="GO" id="GO:0004526">
    <property type="term" value="F:ribonuclease P activity"/>
    <property type="evidence" value="ECO:0007669"/>
    <property type="project" value="UniProtKB-EC"/>
</dbReference>
<comment type="caution">
    <text evidence="18">The sequence shown here is derived from an EMBL/GenBank/DDBJ whole genome shotgun (WGS) entry which is preliminary data.</text>
</comment>
<feature type="domain" description="PROP1-like PPR" evidence="17">
    <location>
        <begin position="87"/>
        <end position="299"/>
    </location>
</feature>
<dbReference type="Gene3D" id="1.25.40.10">
    <property type="entry name" value="Tetratricopeptide repeat domain"/>
    <property type="match status" value="1"/>
</dbReference>
<dbReference type="GO" id="GO:0001682">
    <property type="term" value="P:tRNA 5'-leader removal"/>
    <property type="evidence" value="ECO:0007669"/>
    <property type="project" value="UniProtKB-ARBA"/>
</dbReference>
<comment type="catalytic activity">
    <reaction evidence="1">
        <text>Endonucleolytic cleavage of RNA, removing 5'-extranucleotides from tRNA precursor.</text>
        <dbReference type="EC" id="3.1.26.5"/>
    </reaction>
</comment>
<evidence type="ECO:0000256" key="9">
    <source>
        <dbReference type="ARBA" id="ARBA00022737"/>
    </source>
</evidence>
<dbReference type="FunFam" id="1.25.40.10:FF:000339">
    <property type="entry name" value="Proteinaceous RNase P 1, chloroplastic/mitochondrial"/>
    <property type="match status" value="1"/>
</dbReference>
<evidence type="ECO:0000259" key="17">
    <source>
        <dbReference type="Pfam" id="PF17177"/>
    </source>
</evidence>
<sequence length="573" mass="64621">MLFRVASFSPKTSILLSLFCKSSYAFFFHSKSFTCLSFNYTSMRIVCNAKKQPKSLVSIVREAAHFSTTSAEALLQNSTDRGTRMSRKKARREAPEMILRVKLDLCSKNGDLAEALRLYDEARANNVQLNVHHYNVLLYLCSSESDGNEERGGDFVRLDKGFEIFKQMGIDKVEPNEATFTNVSRLAATKKDPELAFDLVKKMKGHGIVPRLRSYGPALFEFCKMGMADKAYEVDLHMMDNGVVAEETELSALLRVSSEVKREEKVYEMMHRLRATVRQVSEDTAAVMEDWFTSKGAAEVGAEKWDVGKVKKGVLEGGGGWHGQGWLGKGSWRVVRAMMDETGVCQSCGEKLVCIDIDPEETENFARALAKLACEKEARNNFAKFQEWLQRHGPFDAVVDGANLGLANQHTFSFAQIARVVNQLRQISPSKKLPLVVLHKSRVTGGPAQHPNNKRLLESWKKAGALYSTPQGSNDDWYWLYAAVSSKCLLVTNDEMRDHLFNLLGNSFFPRWKEKHQVRLKPSSDGLILHMPPPYSIVIQESEQGSWHIPTVTGDDLETPRQWICATRTRPHK</sequence>
<dbReference type="Pfam" id="PF16953">
    <property type="entry name" value="PRORP"/>
    <property type="match status" value="1"/>
</dbReference>
<keyword evidence="11" id="KW-0862">Zinc</keyword>
<dbReference type="STRING" id="429701.A0A2G9I0C6"/>
<evidence type="ECO:0000256" key="14">
    <source>
        <dbReference type="ARBA" id="ARBA00023128"/>
    </source>
</evidence>
<evidence type="ECO:0000256" key="6">
    <source>
        <dbReference type="ARBA" id="ARBA00022694"/>
    </source>
</evidence>
<keyword evidence="10 18" id="KW-0378">Hydrolase</keyword>
<keyword evidence="8" id="KW-0479">Metal-binding</keyword>
<proteinExistence type="inferred from homology"/>
<comment type="similarity">
    <text evidence="4">Belongs to the PPR family. P subfamily.</text>
</comment>
<dbReference type="FunFam" id="3.40.50.11980:FF:000002">
    <property type="entry name" value="Proteinaceous RNase P 2"/>
    <property type="match status" value="1"/>
</dbReference>
<dbReference type="InterPro" id="IPR031595">
    <property type="entry name" value="PRORP_C"/>
</dbReference>
<dbReference type="OrthoDB" id="46913at2759"/>
<keyword evidence="7" id="KW-0540">Nuclease</keyword>
<keyword evidence="6" id="KW-0819">tRNA processing</keyword>
<evidence type="ECO:0000256" key="12">
    <source>
        <dbReference type="ARBA" id="ARBA00022842"/>
    </source>
</evidence>
<name>A0A2G9I0C6_9LAMI</name>
<comment type="subcellular location">
    <subcellularLocation>
        <location evidence="3">Mitochondrion</location>
    </subcellularLocation>
</comment>
<dbReference type="AlphaFoldDB" id="A0A2G9I0C6"/>
<keyword evidence="19" id="KW-1185">Reference proteome</keyword>
<keyword evidence="12" id="KW-0460">Magnesium</keyword>
<reference evidence="19" key="1">
    <citation type="journal article" date="2018" name="Gigascience">
        <title>Genome assembly of the Pink Ipe (Handroanthus impetiginosus, Bignoniaceae), a highly valued, ecologically keystone Neotropical timber forest tree.</title>
        <authorList>
            <person name="Silva-Junior O.B."/>
            <person name="Grattapaglia D."/>
            <person name="Novaes E."/>
            <person name="Collevatti R.G."/>
        </authorList>
    </citation>
    <scope>NUCLEOTIDE SEQUENCE [LARGE SCALE GENOMIC DNA]</scope>
    <source>
        <strain evidence="19">cv. UFG-1</strain>
    </source>
</reference>
<evidence type="ECO:0000256" key="8">
    <source>
        <dbReference type="ARBA" id="ARBA00022723"/>
    </source>
</evidence>
<dbReference type="Proteomes" id="UP000231279">
    <property type="component" value="Unassembled WGS sequence"/>
</dbReference>
<evidence type="ECO:0000259" key="16">
    <source>
        <dbReference type="Pfam" id="PF16953"/>
    </source>
</evidence>
<gene>
    <name evidence="18" type="ORF">CDL12_04084</name>
</gene>
<organism evidence="18 19">
    <name type="scientific">Handroanthus impetiginosus</name>
    <dbReference type="NCBI Taxonomy" id="429701"/>
    <lineage>
        <taxon>Eukaryota</taxon>
        <taxon>Viridiplantae</taxon>
        <taxon>Streptophyta</taxon>
        <taxon>Embryophyta</taxon>
        <taxon>Tracheophyta</taxon>
        <taxon>Spermatophyta</taxon>
        <taxon>Magnoliopsida</taxon>
        <taxon>eudicotyledons</taxon>
        <taxon>Gunneridae</taxon>
        <taxon>Pentapetalae</taxon>
        <taxon>asterids</taxon>
        <taxon>lamiids</taxon>
        <taxon>Lamiales</taxon>
        <taxon>Bignoniaceae</taxon>
        <taxon>Crescentiina</taxon>
        <taxon>Tabebuia alliance</taxon>
        <taxon>Handroanthus</taxon>
    </lineage>
</organism>
<dbReference type="Gene3D" id="3.40.50.11980">
    <property type="match status" value="1"/>
</dbReference>
<evidence type="ECO:0000256" key="15">
    <source>
        <dbReference type="ARBA" id="ARBA00023211"/>
    </source>
</evidence>
<evidence type="ECO:0000256" key="3">
    <source>
        <dbReference type="ARBA" id="ARBA00004173"/>
    </source>
</evidence>
<evidence type="ECO:0000313" key="19">
    <source>
        <dbReference type="Proteomes" id="UP000231279"/>
    </source>
</evidence>
<evidence type="ECO:0000256" key="4">
    <source>
        <dbReference type="ARBA" id="ARBA00007626"/>
    </source>
</evidence>
<evidence type="ECO:0000256" key="1">
    <source>
        <dbReference type="ARBA" id="ARBA00000928"/>
    </source>
</evidence>
<dbReference type="PANTHER" id="PTHR13547">
    <property type="match status" value="1"/>
</dbReference>
<feature type="domain" description="PRORP" evidence="16">
    <location>
        <begin position="339"/>
        <end position="565"/>
    </location>
</feature>
<evidence type="ECO:0000256" key="13">
    <source>
        <dbReference type="ARBA" id="ARBA00022946"/>
    </source>
</evidence>
<dbReference type="EC" id="3.1.26.5" evidence="5"/>
<evidence type="ECO:0000256" key="7">
    <source>
        <dbReference type="ARBA" id="ARBA00022722"/>
    </source>
</evidence>
<dbReference type="Pfam" id="PF17177">
    <property type="entry name" value="PPR_long"/>
    <property type="match status" value="1"/>
</dbReference>
<keyword evidence="15" id="KW-0464">Manganese</keyword>
<evidence type="ECO:0000256" key="10">
    <source>
        <dbReference type="ARBA" id="ARBA00022801"/>
    </source>
</evidence>
<evidence type="ECO:0000256" key="11">
    <source>
        <dbReference type="ARBA" id="ARBA00022833"/>
    </source>
</evidence>
<dbReference type="InterPro" id="IPR033443">
    <property type="entry name" value="PROP1-like_PPR_dom"/>
</dbReference>